<keyword evidence="3" id="KW-1185">Reference proteome</keyword>
<proteinExistence type="predicted"/>
<organism evidence="2 3">
    <name type="scientific">Thermococcus siculi</name>
    <dbReference type="NCBI Taxonomy" id="72803"/>
    <lineage>
        <taxon>Archaea</taxon>
        <taxon>Methanobacteriati</taxon>
        <taxon>Methanobacteriota</taxon>
        <taxon>Thermococci</taxon>
        <taxon>Thermococcales</taxon>
        <taxon>Thermococcaceae</taxon>
        <taxon>Thermococcus</taxon>
    </lineage>
</organism>
<sequence>MGNRRLAAFLLIVALLVAVTGSVAQFENGRNPGVNPQPREVSNHLRKSTPPRKSEEVHYEKPTILVHDVTPFYFDELREIIAVLDDYNYSNSTILFVIPVFDTTHYGDEWDLRKHPDFVEYLHELQERGYRVELHGYAHTYHEFNCSHELANEKLDNATAMMRELGFDNITLFLPPAWAINNESLRVILEHNFTVVMTDYLILPNGSRVRIVNKEYSWYINGSQVRDRLRVALHDYRKASKEGIPFYLSVHPGPVNYGGGLEFLREFLEAVDNLMES</sequence>
<protein>
    <submittedName>
        <fullName evidence="2">Polysaccharide deacetylase</fullName>
    </submittedName>
</protein>
<dbReference type="OrthoDB" id="65404at2157"/>
<dbReference type="GO" id="GO:0005975">
    <property type="term" value="P:carbohydrate metabolic process"/>
    <property type="evidence" value="ECO:0007669"/>
    <property type="project" value="InterPro"/>
</dbReference>
<dbReference type="InterPro" id="IPR018763">
    <property type="entry name" value="DUF2334"/>
</dbReference>
<dbReference type="CDD" id="cd10921">
    <property type="entry name" value="CE4_MJ0505_like"/>
    <property type="match status" value="1"/>
</dbReference>
<feature type="region of interest" description="Disordered" evidence="1">
    <location>
        <begin position="27"/>
        <end position="56"/>
    </location>
</feature>
<dbReference type="RefSeq" id="WP_088855917.1">
    <property type="nucleotide sequence ID" value="NZ_CP015103.1"/>
</dbReference>
<evidence type="ECO:0000313" key="3">
    <source>
        <dbReference type="Proteomes" id="UP000250125"/>
    </source>
</evidence>
<dbReference type="SUPFAM" id="SSF88713">
    <property type="entry name" value="Glycoside hydrolase/deacetylase"/>
    <property type="match status" value="1"/>
</dbReference>
<dbReference type="GeneID" id="33317639"/>
<dbReference type="InterPro" id="IPR011330">
    <property type="entry name" value="Glyco_hydro/deAcase_b/a-brl"/>
</dbReference>
<dbReference type="AlphaFoldDB" id="A0A2Z2MJU4"/>
<evidence type="ECO:0000313" key="2">
    <source>
        <dbReference type="EMBL" id="ASJ08679.1"/>
    </source>
</evidence>
<dbReference type="KEGG" id="tsl:A3L11_05335"/>
<dbReference type="Gene3D" id="3.20.20.370">
    <property type="entry name" value="Glycoside hydrolase/deacetylase"/>
    <property type="match status" value="1"/>
</dbReference>
<dbReference type="Proteomes" id="UP000250125">
    <property type="component" value="Chromosome"/>
</dbReference>
<evidence type="ECO:0000256" key="1">
    <source>
        <dbReference type="SAM" id="MobiDB-lite"/>
    </source>
</evidence>
<dbReference type="EMBL" id="CP015103">
    <property type="protein sequence ID" value="ASJ08679.1"/>
    <property type="molecule type" value="Genomic_DNA"/>
</dbReference>
<gene>
    <name evidence="2" type="ORF">A3L11_05335</name>
</gene>
<dbReference type="Pfam" id="PF10096">
    <property type="entry name" value="DUF2334"/>
    <property type="match status" value="1"/>
</dbReference>
<name>A0A2Z2MJU4_9EURY</name>
<reference evidence="2 3" key="1">
    <citation type="submission" date="2016-04" db="EMBL/GenBank/DDBJ databases">
        <title>Complete genome sequence of Thermococcus siculi type strain RG-20.</title>
        <authorList>
            <person name="Oger P.M."/>
        </authorList>
    </citation>
    <scope>NUCLEOTIDE SEQUENCE [LARGE SCALE GENOMIC DNA]</scope>
    <source>
        <strain evidence="2 3">RG-20</strain>
    </source>
</reference>
<accession>A0A2Z2MJU4</accession>